<dbReference type="Gene3D" id="3.30.160.660">
    <property type="match status" value="1"/>
</dbReference>
<feature type="domain" description="YcaO" evidence="1">
    <location>
        <begin position="58"/>
        <end position="410"/>
    </location>
</feature>
<dbReference type="NCBIfam" id="TIGR00702">
    <property type="entry name" value="YcaO-type kinase domain"/>
    <property type="match status" value="1"/>
</dbReference>
<name>A0ABV3PV09_9HYPH</name>
<evidence type="ECO:0000259" key="1">
    <source>
        <dbReference type="PROSITE" id="PS51664"/>
    </source>
</evidence>
<reference evidence="2 3" key="1">
    <citation type="submission" date="2024-07" db="EMBL/GenBank/DDBJ databases">
        <title>Description of Labrys sedimenti sp. nov., isolated from a diclofenac-degrading enrichment culture.</title>
        <authorList>
            <person name="Tancsics A."/>
            <person name="Csepanyi A."/>
        </authorList>
    </citation>
    <scope>NUCLEOTIDE SEQUENCE [LARGE SCALE GENOMIC DNA]</scope>
    <source>
        <strain evidence="2 3">LMG 23578</strain>
    </source>
</reference>
<dbReference type="PROSITE" id="PS51664">
    <property type="entry name" value="YCAO"/>
    <property type="match status" value="1"/>
</dbReference>
<dbReference type="PANTHER" id="PTHR37809:SF1">
    <property type="entry name" value="RIBOSOMAL PROTEIN S12 METHYLTHIOTRANSFERASE ACCESSORY FACTOR YCAO"/>
    <property type="match status" value="1"/>
</dbReference>
<dbReference type="Pfam" id="PF02624">
    <property type="entry name" value="YcaO"/>
    <property type="match status" value="1"/>
</dbReference>
<comment type="caution">
    <text evidence="2">The sequence shown here is derived from an EMBL/GenBank/DDBJ whole genome shotgun (WGS) entry which is preliminary data.</text>
</comment>
<sequence>MLPTDPGKTADCGSPFSLQSLAPFRITRCGDITGLDIIGIPVWFATRPNSRALSVSQGKGLTHEQARIGAIMESIEGAVAEQTKELVCEFATATEMVARRRRLVPLERLSRCKYALFDPMRQRAWVRGVHQRSGAEVYAPYELIGLDTRVGFPWDYRAFTVASTGLAAGRTFEFAATRALFEAIERDATLPVELFGLSSTFARQLLWQPGLHAGLDEAIGKVSAAGLVPHFYHVRGKTDLPVVGAVISRPVLDEQGAGERLSGGYACRLDAGEAMLAALLEAVQSRLTNIAGARDDMDPSQYYVATSAVPLPREEAVTLSVLAERYPSRSSLSDAERLSVTLQALAHAGCEDVFLFDLASPSPLAHVVRILTPGLGAYMEGDVASVSVNDLIPRQVTVGGPAGAARETRP</sequence>
<dbReference type="Proteomes" id="UP001555786">
    <property type="component" value="Unassembled WGS sequence"/>
</dbReference>
<dbReference type="EMBL" id="JBFNQD010000014">
    <property type="protein sequence ID" value="MEW9309446.1"/>
    <property type="molecule type" value="Genomic_DNA"/>
</dbReference>
<accession>A0ABV3PV09</accession>
<proteinExistence type="predicted"/>
<dbReference type="RefSeq" id="WP_367626152.1">
    <property type="nucleotide sequence ID" value="NZ_JBFNQD010000014.1"/>
</dbReference>
<organism evidence="2 3">
    <name type="scientific">Labrys neptuniae</name>
    <dbReference type="NCBI Taxonomy" id="376174"/>
    <lineage>
        <taxon>Bacteria</taxon>
        <taxon>Pseudomonadati</taxon>
        <taxon>Pseudomonadota</taxon>
        <taxon>Alphaproteobacteria</taxon>
        <taxon>Hyphomicrobiales</taxon>
        <taxon>Xanthobacteraceae</taxon>
        <taxon>Labrys</taxon>
    </lineage>
</organism>
<dbReference type="InterPro" id="IPR003776">
    <property type="entry name" value="YcaO-like_dom"/>
</dbReference>
<gene>
    <name evidence="2" type="ORF">ABXS05_28105</name>
</gene>
<evidence type="ECO:0000313" key="2">
    <source>
        <dbReference type="EMBL" id="MEW9309446.1"/>
    </source>
</evidence>
<evidence type="ECO:0000313" key="3">
    <source>
        <dbReference type="Proteomes" id="UP001555786"/>
    </source>
</evidence>
<protein>
    <submittedName>
        <fullName evidence="2">YcaO-like family protein</fullName>
    </submittedName>
</protein>
<keyword evidence="3" id="KW-1185">Reference proteome</keyword>
<dbReference type="PANTHER" id="PTHR37809">
    <property type="entry name" value="RIBOSOMAL PROTEIN S12 METHYLTHIOTRANSFERASE ACCESSORY FACTOR YCAO"/>
    <property type="match status" value="1"/>
</dbReference>